<evidence type="ECO:0000256" key="1">
    <source>
        <dbReference type="ARBA" id="ARBA00004141"/>
    </source>
</evidence>
<dbReference type="InterPro" id="IPR050638">
    <property type="entry name" value="AA-Vitamin_Transporters"/>
</dbReference>
<evidence type="ECO:0000256" key="5">
    <source>
        <dbReference type="ARBA" id="ARBA00023136"/>
    </source>
</evidence>
<feature type="transmembrane region" description="Helical" evidence="6">
    <location>
        <begin position="89"/>
        <end position="107"/>
    </location>
</feature>
<accession>C6SJ99</accession>
<protein>
    <recommendedName>
        <fullName evidence="7">EamA domain-containing protein</fullName>
    </recommendedName>
</protein>
<evidence type="ECO:0000259" key="7">
    <source>
        <dbReference type="Pfam" id="PF00892"/>
    </source>
</evidence>
<keyword evidence="5 6" id="KW-0472">Membrane</keyword>
<dbReference type="Pfam" id="PF00892">
    <property type="entry name" value="EamA"/>
    <property type="match status" value="2"/>
</dbReference>
<dbReference type="InterPro" id="IPR037185">
    <property type="entry name" value="EmrE-like"/>
</dbReference>
<dbReference type="SUPFAM" id="SSF103481">
    <property type="entry name" value="Multidrug resistance efflux transporter EmrE"/>
    <property type="match status" value="2"/>
</dbReference>
<feature type="transmembrane region" description="Helical" evidence="6">
    <location>
        <begin position="175"/>
        <end position="195"/>
    </location>
</feature>
<dbReference type="InterPro" id="IPR000620">
    <property type="entry name" value="EamA_dom"/>
</dbReference>
<feature type="transmembrane region" description="Helical" evidence="6">
    <location>
        <begin position="62"/>
        <end position="83"/>
    </location>
</feature>
<sequence length="345" mass="37382">MDEQKPVRRYLALAQRERFSKVLKHQVNRFRTIRTVCGSPPCPDFCSSAILLYDHLTLSLTMFYQILALIIWSSSFIAAKYVYGGIDPALMVGVRLLIAALPALPACRRHVGKIPREEWKPLLIVSFVNYVLTLLLQFVGLKYTSAASASVIVGLEPLLMVFVGHFFFNDKARAYHWICGAAAFAGVALLMAGGAEEGGEVGWFGCLLVLLAGAGFCAAMRPTQRLIARIGAPAFTSVSIAAASLMCLPFSLALAQSYTVDWSVGMVLSLLYLGVGCSWYAYWLWNKGMSRVPANVSGLLISLEPVVGVLLAVLILGEHLSPVSVLGVFVVIAATLVAGRLSHQK</sequence>
<evidence type="ECO:0000256" key="6">
    <source>
        <dbReference type="SAM" id="Phobius"/>
    </source>
</evidence>
<dbReference type="Gene3D" id="1.10.3730.20">
    <property type="match status" value="1"/>
</dbReference>
<feature type="transmembrane region" description="Helical" evidence="6">
    <location>
        <begin position="201"/>
        <end position="220"/>
    </location>
</feature>
<keyword evidence="3 6" id="KW-0812">Transmembrane</keyword>
<dbReference type="EMBL" id="AM889138">
    <property type="protein sequence ID" value="CBA06914.1"/>
    <property type="molecule type" value="Genomic_DNA"/>
</dbReference>
<feature type="domain" description="EamA" evidence="7">
    <location>
        <begin position="62"/>
        <end position="191"/>
    </location>
</feature>
<comment type="similarity">
    <text evidence="2">Belongs to the EamA transporter family.</text>
</comment>
<feature type="domain" description="EamA" evidence="7">
    <location>
        <begin position="204"/>
        <end position="337"/>
    </location>
</feature>
<feature type="transmembrane region" description="Helical" evidence="6">
    <location>
        <begin position="262"/>
        <end position="285"/>
    </location>
</feature>
<feature type="transmembrane region" description="Helical" evidence="6">
    <location>
        <begin position="323"/>
        <end position="341"/>
    </location>
</feature>
<evidence type="ECO:0000256" key="2">
    <source>
        <dbReference type="ARBA" id="ARBA00007362"/>
    </source>
</evidence>
<dbReference type="AlphaFoldDB" id="C6SJ99"/>
<proteinExistence type="inferred from homology"/>
<feature type="transmembrane region" description="Helical" evidence="6">
    <location>
        <begin position="297"/>
        <end position="317"/>
    </location>
</feature>
<feature type="transmembrane region" description="Helical" evidence="6">
    <location>
        <begin position="146"/>
        <end position="168"/>
    </location>
</feature>
<feature type="transmembrane region" description="Helical" evidence="6">
    <location>
        <begin position="232"/>
        <end position="256"/>
    </location>
</feature>
<dbReference type="PANTHER" id="PTHR32322">
    <property type="entry name" value="INNER MEMBRANE TRANSPORTER"/>
    <property type="match status" value="1"/>
</dbReference>
<gene>
    <name evidence="8" type="primary">rhaT3</name>
    <name evidence="8" type="ORF">NMW_1019</name>
</gene>
<feature type="transmembrane region" description="Helical" evidence="6">
    <location>
        <begin position="119"/>
        <end position="140"/>
    </location>
</feature>
<evidence type="ECO:0000256" key="3">
    <source>
        <dbReference type="ARBA" id="ARBA00022692"/>
    </source>
</evidence>
<comment type="subcellular location">
    <subcellularLocation>
        <location evidence="1">Membrane</location>
        <topology evidence="1">Multi-pass membrane protein</topology>
    </subcellularLocation>
</comment>
<evidence type="ECO:0000313" key="8">
    <source>
        <dbReference type="EMBL" id="CBA06914.1"/>
    </source>
</evidence>
<keyword evidence="4 6" id="KW-1133">Transmembrane helix</keyword>
<dbReference type="GO" id="GO:0016020">
    <property type="term" value="C:membrane"/>
    <property type="evidence" value="ECO:0007669"/>
    <property type="project" value="UniProtKB-SubCell"/>
</dbReference>
<name>C6SJ99_NEIME</name>
<evidence type="ECO:0000256" key="4">
    <source>
        <dbReference type="ARBA" id="ARBA00022989"/>
    </source>
</evidence>
<organism evidence="8">
    <name type="scientific">Neisseria meningitidis alpha275</name>
    <dbReference type="NCBI Taxonomy" id="295996"/>
    <lineage>
        <taxon>Bacteria</taxon>
        <taxon>Pseudomonadati</taxon>
        <taxon>Pseudomonadota</taxon>
        <taxon>Betaproteobacteria</taxon>
        <taxon>Neisseriales</taxon>
        <taxon>Neisseriaceae</taxon>
        <taxon>Neisseria</taxon>
    </lineage>
</organism>
<reference evidence="8" key="1">
    <citation type="journal article" date="2008" name="Proc. Natl. Acad. Sci. U.S.A.">
        <title>Whole-genome comparison of disease and carriage strains provides insights into virulence evolution in Neisseria meningitidis.</title>
        <authorList>
            <person name="Schoen C."/>
            <person name="Blom J."/>
            <person name="Claus H."/>
            <person name="Schramm-Glueck A."/>
            <person name="Brandt P."/>
            <person name="Mueller T."/>
            <person name="Goesmann A."/>
            <person name="Joseph B."/>
            <person name="Konietzny S."/>
            <person name="Kurzai O."/>
            <person name="Schmitt C."/>
            <person name="Friedrich T."/>
            <person name="Linke B."/>
            <person name="Vogel U."/>
            <person name="Frosch M."/>
        </authorList>
    </citation>
    <scope>NUCLEOTIDE SEQUENCE</scope>
    <source>
        <strain evidence="8">Alpha275</strain>
    </source>
</reference>
<dbReference type="PANTHER" id="PTHR32322:SF2">
    <property type="entry name" value="EAMA DOMAIN-CONTAINING PROTEIN"/>
    <property type="match status" value="1"/>
</dbReference>